<feature type="region of interest" description="Disordered" evidence="2">
    <location>
        <begin position="563"/>
        <end position="600"/>
    </location>
</feature>
<dbReference type="AlphaFoldDB" id="A0A285TRR4"/>
<dbReference type="InterPro" id="IPR011990">
    <property type="entry name" value="TPR-like_helical_dom_sf"/>
</dbReference>
<reference evidence="4 5" key="1">
    <citation type="submission" date="2017-08" db="EMBL/GenBank/DDBJ databases">
        <authorList>
            <person name="de Groot N.N."/>
        </authorList>
    </citation>
    <scope>NUCLEOTIDE SEQUENCE [LARGE SCALE GENOMIC DNA]</scope>
    <source>
        <strain evidence="4 5">USBA 352</strain>
    </source>
</reference>
<dbReference type="PANTHER" id="PTHR12558">
    <property type="entry name" value="CELL DIVISION CYCLE 16,23,27"/>
    <property type="match status" value="1"/>
</dbReference>
<dbReference type="PROSITE" id="PS50293">
    <property type="entry name" value="TPR_REGION"/>
    <property type="match status" value="1"/>
</dbReference>
<keyword evidence="3" id="KW-0732">Signal</keyword>
<dbReference type="PANTHER" id="PTHR12558:SF13">
    <property type="entry name" value="CELL DIVISION CYCLE PROTEIN 27 HOMOLOG"/>
    <property type="match status" value="1"/>
</dbReference>
<feature type="compositionally biased region" description="Basic and acidic residues" evidence="2">
    <location>
        <begin position="563"/>
        <end position="582"/>
    </location>
</feature>
<dbReference type="Gene3D" id="1.25.40.10">
    <property type="entry name" value="Tetratricopeptide repeat domain"/>
    <property type="match status" value="2"/>
</dbReference>
<dbReference type="OrthoDB" id="9766710at2"/>
<dbReference type="PROSITE" id="PS50005">
    <property type="entry name" value="TPR"/>
    <property type="match status" value="1"/>
</dbReference>
<keyword evidence="1" id="KW-0802">TPR repeat</keyword>
<evidence type="ECO:0000256" key="2">
    <source>
        <dbReference type="SAM" id="MobiDB-lite"/>
    </source>
</evidence>
<dbReference type="SUPFAM" id="SSF48452">
    <property type="entry name" value="TPR-like"/>
    <property type="match status" value="3"/>
</dbReference>
<keyword evidence="5" id="KW-1185">Reference proteome</keyword>
<feature type="chain" id="PRO_5013012941" evidence="3">
    <location>
        <begin position="37"/>
        <end position="600"/>
    </location>
</feature>
<evidence type="ECO:0000256" key="3">
    <source>
        <dbReference type="SAM" id="SignalP"/>
    </source>
</evidence>
<sequence length="600" mass="65377">MTTRRLTRTARRGSLACSVALLASLAALSSAPQAFAETQPQATEPAPDFSMGTPEGLPITLSGSYLSGRLAGQSNDLDNAATFFGEALLVDPGNPFLLDRTFVLKLANGDLAEALELAERLKGEQADHFLAGLMLAVEEMRAGNNAKAGEYLSDGGRGPLAELAAGLLSAWALAGDGKTDEALERISRLNGPSWYTVFVAYHTGLIQDFAGRAKDAEANFRDAYSADRGALRVVNAYALSLYRNGDKAAALKVLDEFNAMLPDHPVLVATRKRIESGEKIERIAASPKVGAAEVLYGLGAAIGRDGGEELSATFLQLALHLDEEADVAAVALAGLFDRMGRFERSIQVLSGVPDASPLKRDAEIQVGINYNALDNLEEARAHLSALVESDPSDLDAVVALGNVLRSHKLFKEADEAYTKGIDTIAEPEAQHWTIFYYRGICRERLKSWGPAEADFRMSLKLSPEQPLVLNYLGYSLVDQGLKLPEALDMIRKAVELRPRDGYIVDSLGWAYYKLQRYEDAVKELERAVELRPQDSVINDHLGDAYWRVGRRLEARFQWNHARDLDPEPDELPKILEKIEKGLPEPGEPPAAQVEPKQNGG</sequence>
<name>A0A285TRR4_9HYPH</name>
<dbReference type="EMBL" id="OBML01000015">
    <property type="protein sequence ID" value="SOC26014.1"/>
    <property type="molecule type" value="Genomic_DNA"/>
</dbReference>
<feature type="repeat" description="TPR" evidence="1">
    <location>
        <begin position="501"/>
        <end position="534"/>
    </location>
</feature>
<evidence type="ECO:0000313" key="5">
    <source>
        <dbReference type="Proteomes" id="UP000219331"/>
    </source>
</evidence>
<dbReference type="Pfam" id="PF13414">
    <property type="entry name" value="TPR_11"/>
    <property type="match status" value="1"/>
</dbReference>
<protein>
    <submittedName>
        <fullName evidence="4">TPR repeat-containing protein</fullName>
    </submittedName>
</protein>
<dbReference type="STRING" id="538381.GCA_001696535_01056"/>
<feature type="signal peptide" evidence="3">
    <location>
        <begin position="1"/>
        <end position="36"/>
    </location>
</feature>
<proteinExistence type="predicted"/>
<evidence type="ECO:0000256" key="1">
    <source>
        <dbReference type="PROSITE-ProRule" id="PRU00339"/>
    </source>
</evidence>
<dbReference type="Pfam" id="PF13432">
    <property type="entry name" value="TPR_16"/>
    <property type="match status" value="2"/>
</dbReference>
<dbReference type="RefSeq" id="WP_097176534.1">
    <property type="nucleotide sequence ID" value="NZ_OBML01000015.1"/>
</dbReference>
<dbReference type="Proteomes" id="UP000219331">
    <property type="component" value="Unassembled WGS sequence"/>
</dbReference>
<accession>A0A285TRR4</accession>
<evidence type="ECO:0000313" key="4">
    <source>
        <dbReference type="EMBL" id="SOC26014.1"/>
    </source>
</evidence>
<organism evidence="4 5">
    <name type="scientific">Stappia indica</name>
    <dbReference type="NCBI Taxonomy" id="538381"/>
    <lineage>
        <taxon>Bacteria</taxon>
        <taxon>Pseudomonadati</taxon>
        <taxon>Pseudomonadota</taxon>
        <taxon>Alphaproteobacteria</taxon>
        <taxon>Hyphomicrobiales</taxon>
        <taxon>Stappiaceae</taxon>
        <taxon>Stappia</taxon>
    </lineage>
</organism>
<gene>
    <name evidence="4" type="ORF">SAMN05421512_11571</name>
</gene>
<dbReference type="SMART" id="SM00028">
    <property type="entry name" value="TPR"/>
    <property type="match status" value="8"/>
</dbReference>
<dbReference type="PROSITE" id="PS51318">
    <property type="entry name" value="TAT"/>
    <property type="match status" value="1"/>
</dbReference>
<dbReference type="InterPro" id="IPR006311">
    <property type="entry name" value="TAT_signal"/>
</dbReference>
<dbReference type="InterPro" id="IPR019734">
    <property type="entry name" value="TPR_rpt"/>
</dbReference>